<evidence type="ECO:0000259" key="3">
    <source>
        <dbReference type="PROSITE" id="PS51228"/>
    </source>
</evidence>
<dbReference type="GO" id="GO:0006631">
    <property type="term" value="P:fatty acid metabolic process"/>
    <property type="evidence" value="ECO:0007669"/>
    <property type="project" value="TreeGrafter"/>
</dbReference>
<evidence type="ECO:0000256" key="1">
    <source>
        <dbReference type="ARBA" id="ARBA00023121"/>
    </source>
</evidence>
<sequence>MSDSIDRVFIKAITTIRALSSRTNYGLLPRPPAENRVKLYGLYKQATEGNVQGIMPRPEGYTMEDEGAKKKWDAWKQEEGLSKTQAKRNYIQYLIETMKIYANGTPEARELLSELEFLWDQIKDIEFIDEDDTFQSNRLIYPYNVARLVGSFADHSDRFSTGTPWPLQSNYSELVLAQQNRNNIERIYSHSRRSLQLSVNETGNPQRLSGPLSGAARHLGRHLNPTEHSASTSAPSMDDLKAWQNQVNVIISKLSREIATSKYAGSNLRPDSDPEEVPSPRDVLMMKILYLVKRIGVGGFHLLKNLVLSLFTILFVVWCANKSVLVQRTVVRKQLHGISQKELIINMVINTDENKWFIRLLSFINGFVGFV</sequence>
<feature type="transmembrane region" description="Helical" evidence="2">
    <location>
        <begin position="295"/>
        <end position="318"/>
    </location>
</feature>
<dbReference type="AlphaFoldDB" id="A0A8H7LC63"/>
<gene>
    <name evidence="4" type="ORF">HF325_003185</name>
</gene>
<dbReference type="Pfam" id="PF00887">
    <property type="entry name" value="ACBP"/>
    <property type="match status" value="1"/>
</dbReference>
<keyword evidence="2" id="KW-1133">Transmembrane helix</keyword>
<protein>
    <recommendedName>
        <fullName evidence="3">ACB domain-containing protein</fullName>
    </recommendedName>
</protein>
<keyword evidence="2" id="KW-0812">Transmembrane</keyword>
<dbReference type="OrthoDB" id="346910at2759"/>
<keyword evidence="5" id="KW-1185">Reference proteome</keyword>
<evidence type="ECO:0000256" key="2">
    <source>
        <dbReference type="SAM" id="Phobius"/>
    </source>
</evidence>
<dbReference type="InterPro" id="IPR000582">
    <property type="entry name" value="Acyl-CoA-binding_protein"/>
</dbReference>
<comment type="caution">
    <text evidence="4">The sequence shown here is derived from an EMBL/GenBank/DDBJ whole genome shotgun (WGS) entry which is preliminary data.</text>
</comment>
<dbReference type="Gene3D" id="1.20.80.10">
    <property type="match status" value="1"/>
</dbReference>
<dbReference type="SUPFAM" id="SSF47027">
    <property type="entry name" value="Acyl-CoA binding protein"/>
    <property type="match status" value="1"/>
</dbReference>
<reference evidence="4" key="1">
    <citation type="submission" date="2020-10" db="EMBL/GenBank/DDBJ databases">
        <title>The Whole-Genome Sequence of Metschnikowia persimmonesis, a Novel Endophytic Yeast Species Isolated from Medicinal Plant Diospyros kaki Thumb.</title>
        <authorList>
            <person name="Rahmat E."/>
            <person name="Kang Y."/>
        </authorList>
    </citation>
    <scope>NUCLEOTIDE SEQUENCE</scope>
    <source>
        <strain evidence="4">KIOM G15050</strain>
    </source>
</reference>
<proteinExistence type="predicted"/>
<dbReference type="InterPro" id="IPR014352">
    <property type="entry name" value="FERM/acyl-CoA-bd_prot_sf"/>
</dbReference>
<name>A0A8H7LC63_9ASCO</name>
<evidence type="ECO:0000313" key="5">
    <source>
        <dbReference type="Proteomes" id="UP000649328"/>
    </source>
</evidence>
<feature type="domain" description="ACB" evidence="3">
    <location>
        <begin position="5"/>
        <end position="103"/>
    </location>
</feature>
<dbReference type="GO" id="GO:0000062">
    <property type="term" value="F:fatty-acyl-CoA binding"/>
    <property type="evidence" value="ECO:0007669"/>
    <property type="project" value="InterPro"/>
</dbReference>
<dbReference type="PROSITE" id="PS51228">
    <property type="entry name" value="ACB_2"/>
    <property type="match status" value="1"/>
</dbReference>
<dbReference type="PANTHER" id="PTHR23310">
    <property type="entry name" value="ACYL-COA-BINDING PROTEIN, ACBP"/>
    <property type="match status" value="1"/>
</dbReference>
<dbReference type="PANTHER" id="PTHR23310:SF133">
    <property type="entry name" value="COA BINDING PROTEIN, PUTATIVE (AFU_ORTHOLOGUE AFUA_1G12300)-RELATED"/>
    <property type="match status" value="1"/>
</dbReference>
<keyword evidence="2" id="KW-0472">Membrane</keyword>
<dbReference type="Proteomes" id="UP000649328">
    <property type="component" value="Unassembled WGS sequence"/>
</dbReference>
<organism evidence="4 5">
    <name type="scientific">Metschnikowia pulcherrima</name>
    <dbReference type="NCBI Taxonomy" id="27326"/>
    <lineage>
        <taxon>Eukaryota</taxon>
        <taxon>Fungi</taxon>
        <taxon>Dikarya</taxon>
        <taxon>Ascomycota</taxon>
        <taxon>Saccharomycotina</taxon>
        <taxon>Pichiomycetes</taxon>
        <taxon>Metschnikowiaceae</taxon>
        <taxon>Metschnikowia</taxon>
    </lineage>
</organism>
<keyword evidence="1" id="KW-0446">Lipid-binding</keyword>
<accession>A0A8H7LC63</accession>
<evidence type="ECO:0000313" key="4">
    <source>
        <dbReference type="EMBL" id="KAF8002220.1"/>
    </source>
</evidence>
<dbReference type="EMBL" id="JACBPP010000004">
    <property type="protein sequence ID" value="KAF8002220.1"/>
    <property type="molecule type" value="Genomic_DNA"/>
</dbReference>
<dbReference type="InterPro" id="IPR035984">
    <property type="entry name" value="Acyl-CoA-binding_sf"/>
</dbReference>